<comment type="subcellular location">
    <subcellularLocation>
        <location evidence="1">Cell membrane</location>
        <topology evidence="1">Multi-pass membrane protein</topology>
    </subcellularLocation>
</comment>
<organism evidence="10 11">
    <name type="scientific">Paraglaciecola arctica BSs20135</name>
    <dbReference type="NCBI Taxonomy" id="493475"/>
    <lineage>
        <taxon>Bacteria</taxon>
        <taxon>Pseudomonadati</taxon>
        <taxon>Pseudomonadota</taxon>
        <taxon>Gammaproteobacteria</taxon>
        <taxon>Alteromonadales</taxon>
        <taxon>Alteromonadaceae</taxon>
        <taxon>Paraglaciecola</taxon>
    </lineage>
</organism>
<evidence type="ECO:0000313" key="11">
    <source>
        <dbReference type="Proteomes" id="UP000006327"/>
    </source>
</evidence>
<evidence type="ECO:0000259" key="9">
    <source>
        <dbReference type="Pfam" id="PF12704"/>
    </source>
</evidence>
<evidence type="ECO:0000256" key="1">
    <source>
        <dbReference type="ARBA" id="ARBA00004651"/>
    </source>
</evidence>
<evidence type="ECO:0000313" key="10">
    <source>
        <dbReference type="EMBL" id="GAC17832.1"/>
    </source>
</evidence>
<reference evidence="10 11" key="1">
    <citation type="journal article" date="2017" name="Antonie Van Leeuwenhoek">
        <title>Rhizobium rhizosphaerae sp. nov., a novel species isolated from rice rhizosphere.</title>
        <authorList>
            <person name="Zhao J.J."/>
            <person name="Zhang J."/>
            <person name="Zhang R.J."/>
            <person name="Zhang C.W."/>
            <person name="Yin H.Q."/>
            <person name="Zhang X.X."/>
        </authorList>
    </citation>
    <scope>NUCLEOTIDE SEQUENCE [LARGE SCALE GENOMIC DNA]</scope>
    <source>
        <strain evidence="10 11">BSs20135</strain>
    </source>
</reference>
<evidence type="ECO:0000259" key="8">
    <source>
        <dbReference type="Pfam" id="PF02687"/>
    </source>
</evidence>
<evidence type="ECO:0008006" key="12">
    <source>
        <dbReference type="Google" id="ProtNLM"/>
    </source>
</evidence>
<keyword evidence="3 7" id="KW-0812">Transmembrane</keyword>
<keyword evidence="11" id="KW-1185">Reference proteome</keyword>
<gene>
    <name evidence="10" type="ORF">GARC_0851</name>
</gene>
<dbReference type="eggNOG" id="COG0577">
    <property type="taxonomic scope" value="Bacteria"/>
</dbReference>
<comment type="caution">
    <text evidence="10">The sequence shown here is derived from an EMBL/GenBank/DDBJ whole genome shotgun (WGS) entry which is preliminary data.</text>
</comment>
<evidence type="ECO:0000256" key="5">
    <source>
        <dbReference type="ARBA" id="ARBA00023136"/>
    </source>
</evidence>
<evidence type="ECO:0000256" key="4">
    <source>
        <dbReference type="ARBA" id="ARBA00022989"/>
    </source>
</evidence>
<dbReference type="Pfam" id="PF12704">
    <property type="entry name" value="MacB_PCD"/>
    <property type="match status" value="1"/>
</dbReference>
<dbReference type="GO" id="GO:0022857">
    <property type="term" value="F:transmembrane transporter activity"/>
    <property type="evidence" value="ECO:0007669"/>
    <property type="project" value="TreeGrafter"/>
</dbReference>
<keyword evidence="5 7" id="KW-0472">Membrane</keyword>
<feature type="transmembrane region" description="Helical" evidence="7">
    <location>
        <begin position="281"/>
        <end position="307"/>
    </location>
</feature>
<evidence type="ECO:0000256" key="7">
    <source>
        <dbReference type="SAM" id="Phobius"/>
    </source>
</evidence>
<protein>
    <recommendedName>
        <fullName evidence="12">ABC3 transporter permease protein domain-containing protein</fullName>
    </recommendedName>
</protein>
<dbReference type="InterPro" id="IPR025857">
    <property type="entry name" value="MacB_PCD"/>
</dbReference>
<dbReference type="RefSeq" id="WP_007617028.1">
    <property type="nucleotide sequence ID" value="NZ_BAEO01000010.1"/>
</dbReference>
<dbReference type="AlphaFoldDB" id="K6YI52"/>
<feature type="domain" description="MacB-like periplasmic core" evidence="9">
    <location>
        <begin position="26"/>
        <end position="240"/>
    </location>
</feature>
<evidence type="ECO:0000256" key="3">
    <source>
        <dbReference type="ARBA" id="ARBA00022692"/>
    </source>
</evidence>
<dbReference type="InterPro" id="IPR003838">
    <property type="entry name" value="ABC3_permease_C"/>
</dbReference>
<sequence length="405" mass="44937">MEFRPILLSIKHNKAIAMLVIIQVAITLTVLSGSLLMTTSTLKEWNLPSGIPHDNIISAVPQFYDLDVDVRQSVVDDLAGIKALPGVINASPVTQRPFDAQGIQKVYLDATNEAQEYDTNIFTGDANFHEVLQLSLIEGRLFRENEIVTGKKDELNATPPIVMVSEDMAKALFPDGDALGKTIWLAKGASPVEIIGIYSNFMNGERLNYFGQSYRTVLQPLVTWQNREDPSYLIRVEDGMAEGLLETVRNQLYQIDGRYINQVEVLTRTQKRMYDGRGSHAIMLLVISIILLLITAFGMAGLVSFLVTQRQKQIGTRRALGATKWDVVRYFMLENGILTSIGILTGLVLSIVFAFVLTEDSGVNILDMSYIFATAFFILLINQLAVYFPAKKAANVEPAIVTRAA</sequence>
<name>K6YI52_9ALTE</name>
<dbReference type="PANTHER" id="PTHR30572">
    <property type="entry name" value="MEMBRANE COMPONENT OF TRANSPORTER-RELATED"/>
    <property type="match status" value="1"/>
</dbReference>
<keyword evidence="2" id="KW-1003">Cell membrane</keyword>
<feature type="transmembrane region" description="Helical" evidence="7">
    <location>
        <begin position="15"/>
        <end position="37"/>
    </location>
</feature>
<dbReference type="OrthoDB" id="9770036at2"/>
<dbReference type="Pfam" id="PF02687">
    <property type="entry name" value="FtsX"/>
    <property type="match status" value="1"/>
</dbReference>
<dbReference type="STRING" id="493475.GARC_0851"/>
<dbReference type="GO" id="GO:0005886">
    <property type="term" value="C:plasma membrane"/>
    <property type="evidence" value="ECO:0007669"/>
    <property type="project" value="UniProtKB-SubCell"/>
</dbReference>
<feature type="domain" description="ABC3 transporter permease C-terminal" evidence="8">
    <location>
        <begin position="286"/>
        <end position="398"/>
    </location>
</feature>
<dbReference type="PANTHER" id="PTHR30572:SF4">
    <property type="entry name" value="ABC TRANSPORTER PERMEASE YTRF"/>
    <property type="match status" value="1"/>
</dbReference>
<feature type="transmembrane region" description="Helical" evidence="7">
    <location>
        <begin position="337"/>
        <end position="357"/>
    </location>
</feature>
<comment type="similarity">
    <text evidence="6">Belongs to the ABC-4 integral membrane protein family.</text>
</comment>
<evidence type="ECO:0000256" key="6">
    <source>
        <dbReference type="ARBA" id="ARBA00038076"/>
    </source>
</evidence>
<proteinExistence type="inferred from homology"/>
<dbReference type="EMBL" id="BAEO01000010">
    <property type="protein sequence ID" value="GAC17832.1"/>
    <property type="molecule type" value="Genomic_DNA"/>
</dbReference>
<dbReference type="Proteomes" id="UP000006327">
    <property type="component" value="Unassembled WGS sequence"/>
</dbReference>
<evidence type="ECO:0000256" key="2">
    <source>
        <dbReference type="ARBA" id="ARBA00022475"/>
    </source>
</evidence>
<dbReference type="InterPro" id="IPR050250">
    <property type="entry name" value="Macrolide_Exporter_MacB"/>
</dbReference>
<feature type="transmembrane region" description="Helical" evidence="7">
    <location>
        <begin position="369"/>
        <end position="388"/>
    </location>
</feature>
<keyword evidence="4 7" id="KW-1133">Transmembrane helix</keyword>
<accession>K6YI52</accession>